<keyword evidence="3" id="KW-1003">Cell membrane</keyword>
<evidence type="ECO:0000256" key="9">
    <source>
        <dbReference type="ARBA" id="ARBA00023136"/>
    </source>
</evidence>
<dbReference type="PANTHER" id="PTHR37468:SF1">
    <property type="entry name" value="SULFATE TRANSPORTER CYSZ"/>
    <property type="match status" value="1"/>
</dbReference>
<keyword evidence="5" id="KW-0028">Amino-acid biosynthesis</keyword>
<keyword evidence="6 10" id="KW-0812">Transmembrane</keyword>
<evidence type="ECO:0000256" key="3">
    <source>
        <dbReference type="ARBA" id="ARBA00022475"/>
    </source>
</evidence>
<sequence length="267" mass="28938">MKTGRDLVGETGRLGLGVIDGAAQLFHGARWLMKRPKLLLLGALPAALVSAVMTVLVVVLLINIVDITQWATPFAENWGEQIRWIARFIVGLAVLTGSVALLVAVFAATTLAVGDPIYAKIWREVERDQFGHVPAEELRDPDSAHTRWGLMLRSLLGSITLFAVGLIPVVGGTTAAVLNPMYSGWLLAGELTERACSARGMSDSRRKELLKLNRPATLGFGLAVHFSFVIPLGAIIFMPSAVVGASLYAHKLIAVDMHRAREQETRR</sequence>
<evidence type="ECO:0000256" key="5">
    <source>
        <dbReference type="ARBA" id="ARBA00022605"/>
    </source>
</evidence>
<evidence type="ECO:0000256" key="10">
    <source>
        <dbReference type="SAM" id="Phobius"/>
    </source>
</evidence>
<comment type="caution">
    <text evidence="11">The sequence shown here is derived from an EMBL/GenBank/DDBJ whole genome shotgun (WGS) entry which is preliminary data.</text>
</comment>
<evidence type="ECO:0000313" key="12">
    <source>
        <dbReference type="Proteomes" id="UP001597391"/>
    </source>
</evidence>
<evidence type="ECO:0000256" key="1">
    <source>
        <dbReference type="ARBA" id="ARBA00004141"/>
    </source>
</evidence>
<evidence type="ECO:0000256" key="7">
    <source>
        <dbReference type="ARBA" id="ARBA00022989"/>
    </source>
</evidence>
<dbReference type="InterPro" id="IPR050480">
    <property type="entry name" value="CysZ-like"/>
</dbReference>
<keyword evidence="7 10" id="KW-1133">Transmembrane helix</keyword>
<keyword evidence="2" id="KW-0813">Transport</keyword>
<dbReference type="Pfam" id="PF07264">
    <property type="entry name" value="EI24"/>
    <property type="match status" value="1"/>
</dbReference>
<evidence type="ECO:0000256" key="8">
    <source>
        <dbReference type="ARBA" id="ARBA00023032"/>
    </source>
</evidence>
<name>A0ABW5XFS2_9MICO</name>
<keyword evidence="9 10" id="KW-0472">Membrane</keyword>
<protein>
    <submittedName>
        <fullName evidence="11">EI24 domain-containing protein</fullName>
    </submittedName>
</protein>
<dbReference type="EMBL" id="JBHUOP010000002">
    <property type="protein sequence ID" value="MFD2840254.1"/>
    <property type="molecule type" value="Genomic_DNA"/>
</dbReference>
<evidence type="ECO:0000256" key="6">
    <source>
        <dbReference type="ARBA" id="ARBA00022692"/>
    </source>
</evidence>
<dbReference type="Proteomes" id="UP001597391">
    <property type="component" value="Unassembled WGS sequence"/>
</dbReference>
<feature type="transmembrane region" description="Helical" evidence="10">
    <location>
        <begin position="222"/>
        <end position="249"/>
    </location>
</feature>
<dbReference type="PANTHER" id="PTHR37468">
    <property type="entry name" value="SULFATE TRANSPORTER CYSZ"/>
    <property type="match status" value="1"/>
</dbReference>
<reference evidence="12" key="1">
    <citation type="journal article" date="2019" name="Int. J. Syst. Evol. Microbiol.">
        <title>The Global Catalogue of Microorganisms (GCM) 10K type strain sequencing project: providing services to taxonomists for standard genome sequencing and annotation.</title>
        <authorList>
            <consortium name="The Broad Institute Genomics Platform"/>
            <consortium name="The Broad Institute Genome Sequencing Center for Infectious Disease"/>
            <person name="Wu L."/>
            <person name="Ma J."/>
        </authorList>
    </citation>
    <scope>NUCLEOTIDE SEQUENCE [LARGE SCALE GENOMIC DNA]</scope>
    <source>
        <strain evidence="12">KCTC 33576</strain>
    </source>
</reference>
<keyword evidence="12" id="KW-1185">Reference proteome</keyword>
<accession>A0ABW5XFS2</accession>
<comment type="subcellular location">
    <subcellularLocation>
        <location evidence="1">Membrane</location>
        <topology evidence="1">Multi-pass membrane protein</topology>
    </subcellularLocation>
</comment>
<evidence type="ECO:0000256" key="4">
    <source>
        <dbReference type="ARBA" id="ARBA00022519"/>
    </source>
</evidence>
<gene>
    <name evidence="11" type="ORF">ACFSYH_06685</name>
</gene>
<keyword evidence="8" id="KW-0764">Sulfate transport</keyword>
<dbReference type="RefSeq" id="WP_377466044.1">
    <property type="nucleotide sequence ID" value="NZ_JBHUOP010000002.1"/>
</dbReference>
<keyword evidence="4" id="KW-0997">Cell inner membrane</keyword>
<feature type="transmembrane region" description="Helical" evidence="10">
    <location>
        <begin position="84"/>
        <end position="113"/>
    </location>
</feature>
<proteinExistence type="predicted"/>
<feature type="transmembrane region" description="Helical" evidence="10">
    <location>
        <begin position="155"/>
        <end position="178"/>
    </location>
</feature>
<evidence type="ECO:0000256" key="2">
    <source>
        <dbReference type="ARBA" id="ARBA00022448"/>
    </source>
</evidence>
<dbReference type="InterPro" id="IPR059112">
    <property type="entry name" value="CysZ/EI24"/>
</dbReference>
<organism evidence="11 12">
    <name type="scientific">Populibacterium corticicola</name>
    <dbReference type="NCBI Taxonomy" id="1812826"/>
    <lineage>
        <taxon>Bacteria</taxon>
        <taxon>Bacillati</taxon>
        <taxon>Actinomycetota</taxon>
        <taxon>Actinomycetes</taxon>
        <taxon>Micrococcales</taxon>
        <taxon>Jonesiaceae</taxon>
        <taxon>Populibacterium</taxon>
    </lineage>
</organism>
<evidence type="ECO:0000313" key="11">
    <source>
        <dbReference type="EMBL" id="MFD2840254.1"/>
    </source>
</evidence>
<feature type="transmembrane region" description="Helical" evidence="10">
    <location>
        <begin position="38"/>
        <end position="64"/>
    </location>
</feature>